<dbReference type="PANTHER" id="PTHR43166:SF9">
    <property type="entry name" value="GLUTAMATE_ASPARTATE IMPORT ATP-BINDING PROTEIN GLTL"/>
    <property type="match status" value="1"/>
</dbReference>
<accession>A0A067Z5D4</accession>
<dbReference type="KEGG" id="goy:GLS_c16050"/>
<dbReference type="Pfam" id="PF00005">
    <property type="entry name" value="ABC_tran"/>
    <property type="match status" value="1"/>
</dbReference>
<protein>
    <submittedName>
        <fullName evidence="9">Amino acid ABC transport ATP-binding protein</fullName>
    </submittedName>
</protein>
<evidence type="ECO:0000256" key="5">
    <source>
        <dbReference type="ARBA" id="ARBA00022741"/>
    </source>
</evidence>
<reference evidence="9 10" key="1">
    <citation type="journal article" date="2015" name="Appl. Microbiol. Biotechnol.">
        <title>The consequence of an additional NADH dehydrogenase paralog on the growth of Gluconobacter oxydans DSM3504.</title>
        <authorList>
            <person name="Kostner D."/>
            <person name="Luchterhand B."/>
            <person name="Junker A."/>
            <person name="Volland S."/>
            <person name="Daniel R."/>
            <person name="Buchs J."/>
            <person name="Liebl W."/>
            <person name="Ehrenreich A."/>
        </authorList>
    </citation>
    <scope>NUCLEOTIDE SEQUENCE [LARGE SCALE GENOMIC DNA]</scope>
    <source>
        <strain evidence="9">DSM 3504</strain>
    </source>
</reference>
<dbReference type="PANTHER" id="PTHR43166">
    <property type="entry name" value="AMINO ACID IMPORT ATP-BINDING PROTEIN"/>
    <property type="match status" value="1"/>
</dbReference>
<evidence type="ECO:0000256" key="6">
    <source>
        <dbReference type="ARBA" id="ARBA00022840"/>
    </source>
</evidence>
<evidence type="ECO:0000313" key="9">
    <source>
        <dbReference type="EMBL" id="AHK71484.1"/>
    </source>
</evidence>
<dbReference type="GO" id="GO:0016887">
    <property type="term" value="F:ATP hydrolysis activity"/>
    <property type="evidence" value="ECO:0007669"/>
    <property type="project" value="InterPro"/>
</dbReference>
<comment type="similarity">
    <text evidence="2">Belongs to the ABC transporter superfamily.</text>
</comment>
<evidence type="ECO:0000313" key="10">
    <source>
        <dbReference type="Proteomes" id="UP000031656"/>
    </source>
</evidence>
<evidence type="ECO:0000259" key="8">
    <source>
        <dbReference type="PROSITE" id="PS50893"/>
    </source>
</evidence>
<name>A0A067Z5D4_GLUOY</name>
<dbReference type="GO" id="GO:0005886">
    <property type="term" value="C:plasma membrane"/>
    <property type="evidence" value="ECO:0007669"/>
    <property type="project" value="UniProtKB-SubCell"/>
</dbReference>
<keyword evidence="7" id="KW-0472">Membrane</keyword>
<evidence type="ECO:0000256" key="1">
    <source>
        <dbReference type="ARBA" id="ARBA00004202"/>
    </source>
</evidence>
<dbReference type="InterPro" id="IPR027417">
    <property type="entry name" value="P-loop_NTPase"/>
</dbReference>
<comment type="subcellular location">
    <subcellularLocation>
        <location evidence="1">Cell membrane</location>
        <topology evidence="1">Peripheral membrane protein</topology>
    </subcellularLocation>
</comment>
<gene>
    <name evidence="9" type="ORF">GLS_c16050</name>
</gene>
<dbReference type="SUPFAM" id="SSF52540">
    <property type="entry name" value="P-loop containing nucleoside triphosphate hydrolases"/>
    <property type="match status" value="1"/>
</dbReference>
<keyword evidence="4" id="KW-1003">Cell membrane</keyword>
<organism evidence="9 10">
    <name type="scientific">Gluconobacter oxydans DSM 3504</name>
    <dbReference type="NCBI Taxonomy" id="1288313"/>
    <lineage>
        <taxon>Bacteria</taxon>
        <taxon>Pseudomonadati</taxon>
        <taxon>Pseudomonadota</taxon>
        <taxon>Alphaproteobacteria</taxon>
        <taxon>Acetobacterales</taxon>
        <taxon>Acetobacteraceae</taxon>
        <taxon>Gluconobacter</taxon>
    </lineage>
</organism>
<evidence type="ECO:0000256" key="7">
    <source>
        <dbReference type="ARBA" id="ARBA00023136"/>
    </source>
</evidence>
<dbReference type="InterPro" id="IPR017871">
    <property type="entry name" value="ABC_transporter-like_CS"/>
</dbReference>
<proteinExistence type="inferred from homology"/>
<keyword evidence="6 9" id="KW-0067">ATP-binding</keyword>
<dbReference type="GeneID" id="56905826"/>
<dbReference type="Proteomes" id="UP000031656">
    <property type="component" value="Chromosome"/>
</dbReference>
<dbReference type="InterPro" id="IPR050086">
    <property type="entry name" value="MetN_ABC_transporter-like"/>
</dbReference>
<dbReference type="RefSeq" id="WP_041111834.1">
    <property type="nucleotide sequence ID" value="NZ_CP004373.1"/>
</dbReference>
<feature type="domain" description="ABC transporter" evidence="8">
    <location>
        <begin position="4"/>
        <end position="239"/>
    </location>
</feature>
<sequence>MPYIDVRDVCVRHGKNETLRHAGFEAERGEIVSFIGPSGSGKTTFLRTLIGLQPVWQGRMGVDGRIVDMAAPASARILREQAAIVFQQYGLFGHMSVLRNLTLAPTVVAKRSRRDAEHEARALLERLGLANKADMLPADLSGGQKQRVAIARALMLRPSLLLLDEPTSALDPHKVRDVGVLLRDLAQDGMTIVQVSHAMNVVSSLSDRIVLLEDGQVRAVGKGRGCAAQQPDIAAFMNTHGGDAAADPAGLRPDPEH</sequence>
<dbReference type="AlphaFoldDB" id="A0A067Z5D4"/>
<dbReference type="PROSITE" id="PS00211">
    <property type="entry name" value="ABC_TRANSPORTER_1"/>
    <property type="match status" value="1"/>
</dbReference>
<dbReference type="InterPro" id="IPR003593">
    <property type="entry name" value="AAA+_ATPase"/>
</dbReference>
<evidence type="ECO:0000256" key="3">
    <source>
        <dbReference type="ARBA" id="ARBA00022448"/>
    </source>
</evidence>
<dbReference type="InterPro" id="IPR003439">
    <property type="entry name" value="ABC_transporter-like_ATP-bd"/>
</dbReference>
<dbReference type="EMBL" id="CP004373">
    <property type="protein sequence ID" value="AHK71484.1"/>
    <property type="molecule type" value="Genomic_DNA"/>
</dbReference>
<dbReference type="GO" id="GO:0005524">
    <property type="term" value="F:ATP binding"/>
    <property type="evidence" value="ECO:0007669"/>
    <property type="project" value="UniProtKB-KW"/>
</dbReference>
<evidence type="ECO:0000256" key="2">
    <source>
        <dbReference type="ARBA" id="ARBA00005417"/>
    </source>
</evidence>
<keyword evidence="5" id="KW-0547">Nucleotide-binding</keyword>
<dbReference type="PROSITE" id="PS50893">
    <property type="entry name" value="ABC_TRANSPORTER_2"/>
    <property type="match status" value="1"/>
</dbReference>
<dbReference type="Gene3D" id="3.40.50.300">
    <property type="entry name" value="P-loop containing nucleotide triphosphate hydrolases"/>
    <property type="match status" value="1"/>
</dbReference>
<evidence type="ECO:0000256" key="4">
    <source>
        <dbReference type="ARBA" id="ARBA00022475"/>
    </source>
</evidence>
<dbReference type="HOGENOM" id="CLU_000604_1_22_5"/>
<keyword evidence="3" id="KW-0813">Transport</keyword>
<dbReference type="SMART" id="SM00382">
    <property type="entry name" value="AAA"/>
    <property type="match status" value="1"/>
</dbReference>